<evidence type="ECO:0000313" key="2">
    <source>
        <dbReference type="EMBL" id="KAK0624923.1"/>
    </source>
</evidence>
<comment type="caution">
    <text evidence="2">The sequence shown here is derived from an EMBL/GenBank/DDBJ whole genome shotgun (WGS) entry which is preliminary data.</text>
</comment>
<proteinExistence type="predicted"/>
<dbReference type="AlphaFoldDB" id="A0AA40C5D9"/>
<dbReference type="EMBL" id="JAULSR010000003">
    <property type="protein sequence ID" value="KAK0624923.1"/>
    <property type="molecule type" value="Genomic_DNA"/>
</dbReference>
<evidence type="ECO:0000313" key="3">
    <source>
        <dbReference type="Proteomes" id="UP001174934"/>
    </source>
</evidence>
<name>A0AA40C5D9_9PEZI</name>
<organism evidence="2 3">
    <name type="scientific">Bombardia bombarda</name>
    <dbReference type="NCBI Taxonomy" id="252184"/>
    <lineage>
        <taxon>Eukaryota</taxon>
        <taxon>Fungi</taxon>
        <taxon>Dikarya</taxon>
        <taxon>Ascomycota</taxon>
        <taxon>Pezizomycotina</taxon>
        <taxon>Sordariomycetes</taxon>
        <taxon>Sordariomycetidae</taxon>
        <taxon>Sordariales</taxon>
        <taxon>Lasiosphaeriaceae</taxon>
        <taxon>Bombardia</taxon>
    </lineage>
</organism>
<reference evidence="2" key="1">
    <citation type="submission" date="2023-06" db="EMBL/GenBank/DDBJ databases">
        <title>Genome-scale phylogeny and comparative genomics of the fungal order Sordariales.</title>
        <authorList>
            <consortium name="Lawrence Berkeley National Laboratory"/>
            <person name="Hensen N."/>
            <person name="Bonometti L."/>
            <person name="Westerberg I."/>
            <person name="Brannstrom I.O."/>
            <person name="Guillou S."/>
            <person name="Cros-Aarteil S."/>
            <person name="Calhoun S."/>
            <person name="Haridas S."/>
            <person name="Kuo A."/>
            <person name="Mondo S."/>
            <person name="Pangilinan J."/>
            <person name="Riley R."/>
            <person name="LaButti K."/>
            <person name="Andreopoulos B."/>
            <person name="Lipzen A."/>
            <person name="Chen C."/>
            <person name="Yanf M."/>
            <person name="Daum C."/>
            <person name="Ng V."/>
            <person name="Clum A."/>
            <person name="Steindorff A."/>
            <person name="Ohm R."/>
            <person name="Martin F."/>
            <person name="Silar P."/>
            <person name="Natvig D."/>
            <person name="Lalanne C."/>
            <person name="Gautier V."/>
            <person name="Ament-velasquez S.L."/>
            <person name="Kruys A."/>
            <person name="Hutchinson M.I."/>
            <person name="Powell A.J."/>
            <person name="Barry K."/>
            <person name="Miller A.N."/>
            <person name="Grigoriev I.V."/>
            <person name="Debuchy R."/>
            <person name="Gladieux P."/>
            <person name="Thoren M.H."/>
            <person name="Johannesson H."/>
        </authorList>
    </citation>
    <scope>NUCLEOTIDE SEQUENCE</scope>
    <source>
        <strain evidence="2">SMH3391-2</strain>
    </source>
</reference>
<sequence length="282" mass="31114">MSAPMEHLNYDDDGENHRHRSKSPIVRLGAGSFAQQTQDFKDAIPHILYISKCPENMQVVDKLKAAVDHDIRRMTTLRITRHVDIPMLGTIFATAIDMVMDDYENRIADVKTQLAVDIEKRFAVSRKRSLELEDGEIQEISQYNTSTATTRAVSQESSHGDCLILEDTTTSSPANKRAKVGEDHISPAQRAIVQRPQECHCSWMTELCVNPVEQIRKQTEQALFAAVDAAGVTADASNAYGSQPNDICRVAVAFKAATTKVDSVRKGVIISCPSCGQLAQDA</sequence>
<evidence type="ECO:0000256" key="1">
    <source>
        <dbReference type="SAM" id="MobiDB-lite"/>
    </source>
</evidence>
<accession>A0AA40C5D9</accession>
<feature type="region of interest" description="Disordered" evidence="1">
    <location>
        <begin position="1"/>
        <end position="21"/>
    </location>
</feature>
<dbReference type="Proteomes" id="UP001174934">
    <property type="component" value="Unassembled WGS sequence"/>
</dbReference>
<gene>
    <name evidence="2" type="ORF">B0T17DRAFT_599542</name>
</gene>
<protein>
    <submittedName>
        <fullName evidence="2">Uncharacterized protein</fullName>
    </submittedName>
</protein>
<keyword evidence="3" id="KW-1185">Reference proteome</keyword>